<proteinExistence type="predicted"/>
<dbReference type="Proteomes" id="UP001055879">
    <property type="component" value="Linkage Group LG11"/>
</dbReference>
<gene>
    <name evidence="1" type="ORF">L6452_31395</name>
</gene>
<keyword evidence="2" id="KW-1185">Reference proteome</keyword>
<dbReference type="EMBL" id="CM042057">
    <property type="protein sequence ID" value="KAI3691598.1"/>
    <property type="molecule type" value="Genomic_DNA"/>
</dbReference>
<comment type="caution">
    <text evidence="1">The sequence shown here is derived from an EMBL/GenBank/DDBJ whole genome shotgun (WGS) entry which is preliminary data.</text>
</comment>
<sequence>MPLGLPSEIPRLTESRVLRASRSKPSCTHHCLFFTTATTISFPIKSFHFGGGTGTRPSPLEFYERGLVTRKLSGRETIMIPVRYDVKLWFSAIHVSLLHHLQTWQRRRKQASEGDFEIFLSQLLFHFFWISISSPDLKLPGIKGSISLLIMVIMSNEFLSDGSVMRSRNENGNCSLNGDSVLPPKWKARDVSAVRSFPRGCGPIVQPVNAVSQEPDASSSLVESLSPDVSKSTEDGRAVLNVEPHIVKKEVENGDDQAVSKEVVDGPVNAVVDGKLLSPTHGVDNGVCVIKEAIPKIKFHRRRVSAVRDFPPYCGLNATDPTEEERKRINGKRSFGTEDKSGASNARLTEAMVVDVIQKTLDELRNESPLRDEVGVGDEISTEKTIGDGEQSNIDLQDEKILKFEHDITGVEPNNRTVSQNSDKSIAGQVCQEIVVYKRDTVSKKRCSADANGEDSEEEFRDEDVQNYGTQEIVATPSIRSPEKDIKNISGEFKKVGHEKHLKKRMFDDTDNLGFDGEKRRVVLCLMAQSRCPRLSQQENLANVDGITTSNAKVHASKTKTPRKSTKKKAKHGEKKESSSSAKVAYNGTLEMVVRDEEDFVVATEEQREEESPTSQGTHNVDVMLPPFGPTSSSDARNKVRETLRLFHALCRKILQGEEARTRDGDESKRGRTDLMAKTILKEKGREPDRGKKTWGPIPGVEVGDEFQYRVELALVGLHWTLQAGIDYTKKGKELVAVSVVASGGYDNELGKPDCLTYSGSGGIGKDKKVEDQKLEKGNLALKNNILTKIPVRVIRGSKSKPTEPSDSKSRPITTYIYDGLYTVEKYYQEPGQLGNMVYKFELRRIPGQPELALREVKSKKFQKREGICVDDITGGKEVFPICAVNTIDDEKPPSFTYITKIMYPDWYRPVPPKGCDCVGRCSDKRCLCAFKNDGEIPYNHNGAIVEAKPLVYECGPSCRCPPSCYNKVTQNGMKIDLEIFKTETRGWGVRSLSSISSGSFICEYIGELLEDTEAEKRTGNDEYLFDIGQNYNDCTKPSTGEVVEGGGFTIDAANYGNVGRFINHSCSPNLYAQNVLYDQEDKRMPHIMLFAAENIPPLQELTYHYNYAVDTVHDSDGNIKIKSCYCGSSECTGRLY</sequence>
<protein>
    <submittedName>
        <fullName evidence="1">Uncharacterized protein</fullName>
    </submittedName>
</protein>
<organism evidence="1 2">
    <name type="scientific">Arctium lappa</name>
    <name type="common">Greater burdock</name>
    <name type="synonym">Lappa major</name>
    <dbReference type="NCBI Taxonomy" id="4217"/>
    <lineage>
        <taxon>Eukaryota</taxon>
        <taxon>Viridiplantae</taxon>
        <taxon>Streptophyta</taxon>
        <taxon>Embryophyta</taxon>
        <taxon>Tracheophyta</taxon>
        <taxon>Spermatophyta</taxon>
        <taxon>Magnoliopsida</taxon>
        <taxon>eudicotyledons</taxon>
        <taxon>Gunneridae</taxon>
        <taxon>Pentapetalae</taxon>
        <taxon>asterids</taxon>
        <taxon>campanulids</taxon>
        <taxon>Asterales</taxon>
        <taxon>Asteraceae</taxon>
        <taxon>Carduoideae</taxon>
        <taxon>Cardueae</taxon>
        <taxon>Arctiinae</taxon>
        <taxon>Arctium</taxon>
    </lineage>
</organism>
<accession>A0ACB8Z1Z4</accession>
<evidence type="ECO:0000313" key="2">
    <source>
        <dbReference type="Proteomes" id="UP001055879"/>
    </source>
</evidence>
<reference evidence="1 2" key="2">
    <citation type="journal article" date="2022" name="Mol. Ecol. Resour.">
        <title>The genomes of chicory, endive, great burdock and yacon provide insights into Asteraceae paleo-polyploidization history and plant inulin production.</title>
        <authorList>
            <person name="Fan W."/>
            <person name="Wang S."/>
            <person name="Wang H."/>
            <person name="Wang A."/>
            <person name="Jiang F."/>
            <person name="Liu H."/>
            <person name="Zhao H."/>
            <person name="Xu D."/>
            <person name="Zhang Y."/>
        </authorList>
    </citation>
    <scope>NUCLEOTIDE SEQUENCE [LARGE SCALE GENOMIC DNA]</scope>
    <source>
        <strain evidence="2">cv. Niubang</strain>
    </source>
</reference>
<name>A0ACB8Z1Z4_ARCLA</name>
<evidence type="ECO:0000313" key="1">
    <source>
        <dbReference type="EMBL" id="KAI3691598.1"/>
    </source>
</evidence>
<reference evidence="2" key="1">
    <citation type="journal article" date="2022" name="Mol. Ecol. Resour.">
        <title>The genomes of chicory, endive, great burdock and yacon provide insights into Asteraceae palaeo-polyploidization history and plant inulin production.</title>
        <authorList>
            <person name="Fan W."/>
            <person name="Wang S."/>
            <person name="Wang H."/>
            <person name="Wang A."/>
            <person name="Jiang F."/>
            <person name="Liu H."/>
            <person name="Zhao H."/>
            <person name="Xu D."/>
            <person name="Zhang Y."/>
        </authorList>
    </citation>
    <scope>NUCLEOTIDE SEQUENCE [LARGE SCALE GENOMIC DNA]</scope>
    <source>
        <strain evidence="2">cv. Niubang</strain>
    </source>
</reference>